<accession>A0AA41QCA1</accession>
<comment type="caution">
    <text evidence="3">The sequence shown here is derived from an EMBL/GenBank/DDBJ whole genome shotgun (WGS) entry which is preliminary data.</text>
</comment>
<dbReference type="PANTHER" id="PTHR43244">
    <property type="match status" value="1"/>
</dbReference>
<dbReference type="GO" id="GO:0016705">
    <property type="term" value="F:oxidoreductase activity, acting on paired donors, with incorporation or reduction of molecular oxygen"/>
    <property type="evidence" value="ECO:0007669"/>
    <property type="project" value="InterPro"/>
</dbReference>
<evidence type="ECO:0000259" key="2">
    <source>
        <dbReference type="Pfam" id="PF00296"/>
    </source>
</evidence>
<dbReference type="InterPro" id="IPR011251">
    <property type="entry name" value="Luciferase-like_dom"/>
</dbReference>
<dbReference type="SUPFAM" id="SSF51679">
    <property type="entry name" value="Bacterial luciferase-like"/>
    <property type="match status" value="1"/>
</dbReference>
<dbReference type="Gene3D" id="3.20.20.30">
    <property type="entry name" value="Luciferase-like domain"/>
    <property type="match status" value="1"/>
</dbReference>
<dbReference type="CDD" id="cd01097">
    <property type="entry name" value="Tetrahydromethanopterin_reductase"/>
    <property type="match status" value="1"/>
</dbReference>
<feature type="domain" description="Luciferase-like" evidence="2">
    <location>
        <begin position="26"/>
        <end position="176"/>
    </location>
</feature>
<keyword evidence="4" id="KW-1185">Reference proteome</keyword>
<organism evidence="3 4">
    <name type="scientific">Antribacter soli</name>
    <dbReference type="NCBI Taxonomy" id="2910976"/>
    <lineage>
        <taxon>Bacteria</taxon>
        <taxon>Bacillati</taxon>
        <taxon>Actinomycetota</taxon>
        <taxon>Actinomycetes</taxon>
        <taxon>Micrococcales</taxon>
        <taxon>Promicromonosporaceae</taxon>
        <taxon>Antribacter</taxon>
    </lineage>
</organism>
<evidence type="ECO:0000256" key="1">
    <source>
        <dbReference type="ARBA" id="ARBA00023002"/>
    </source>
</evidence>
<name>A0AA41QCA1_9MICO</name>
<dbReference type="InterPro" id="IPR050564">
    <property type="entry name" value="F420-G6PD/mer"/>
</dbReference>
<evidence type="ECO:0000313" key="4">
    <source>
        <dbReference type="Proteomes" id="UP001165405"/>
    </source>
</evidence>
<dbReference type="AlphaFoldDB" id="A0AA41QCA1"/>
<dbReference type="RefSeq" id="WP_236088559.1">
    <property type="nucleotide sequence ID" value="NZ_JAKGSG010000024.1"/>
</dbReference>
<proteinExistence type="predicted"/>
<dbReference type="EMBL" id="JAKGSG010000024">
    <property type="protein sequence ID" value="MCF4120784.1"/>
    <property type="molecule type" value="Genomic_DNA"/>
</dbReference>
<keyword evidence="1" id="KW-0560">Oxidoreductase</keyword>
<reference evidence="3" key="1">
    <citation type="submission" date="2022-01" db="EMBL/GenBank/DDBJ databases">
        <title>Antribacter sp. nov., isolated from Guizhou of China.</title>
        <authorList>
            <person name="Chengliang C."/>
            <person name="Ya Z."/>
        </authorList>
    </citation>
    <scope>NUCLEOTIDE SEQUENCE</scope>
    <source>
        <strain evidence="3">KLBMP 9083</strain>
    </source>
</reference>
<protein>
    <submittedName>
        <fullName evidence="3">LLM class flavin-dependent oxidoreductase</fullName>
    </submittedName>
</protein>
<sequence>MADYGHDLLFGSFLTPRHDAIPRLVHTAQEAERVGLDLVSGGRMELALGAGGYWDAISAYGGTRLTPGQSLAALSEAIDIIRALWDVSDRSMVNIQGEHYRVVGAKRGPAPAHPIPIWVGGYKPRMLRLIGAKADGWLPSIWNNSLDAVPADNGEIDDAARAAGRDPKEIRRLVNVQGKLTSSPRGLLVGPPDMWVDQLAMMAMEHGFSAFILAGDDTSAYDVIGQEIVPAVREIVAQERAAR</sequence>
<dbReference type="PANTHER" id="PTHR43244:SF1">
    <property type="entry name" value="5,10-METHYLENETETRAHYDROMETHANOPTERIN REDUCTASE"/>
    <property type="match status" value="1"/>
</dbReference>
<gene>
    <name evidence="3" type="ORF">L1785_07315</name>
</gene>
<dbReference type="Proteomes" id="UP001165405">
    <property type="component" value="Unassembled WGS sequence"/>
</dbReference>
<evidence type="ECO:0000313" key="3">
    <source>
        <dbReference type="EMBL" id="MCF4120784.1"/>
    </source>
</evidence>
<dbReference type="InterPro" id="IPR036661">
    <property type="entry name" value="Luciferase-like_sf"/>
</dbReference>
<dbReference type="Pfam" id="PF00296">
    <property type="entry name" value="Bac_luciferase"/>
    <property type="match status" value="1"/>
</dbReference>